<evidence type="ECO:0000313" key="3">
    <source>
        <dbReference type="Proteomes" id="UP000318833"/>
    </source>
</evidence>
<keyword evidence="3" id="KW-1185">Reference proteome</keyword>
<reference evidence="2 3" key="1">
    <citation type="submission" date="2019-07" db="EMBL/GenBank/DDBJ databases">
        <title>The draft genome sequence of Aquimarina algiphila M91.</title>
        <authorList>
            <person name="Meng X."/>
        </authorList>
    </citation>
    <scope>NUCLEOTIDE SEQUENCE [LARGE SCALE GENOMIC DNA]</scope>
    <source>
        <strain evidence="2 3">M91</strain>
    </source>
</reference>
<protein>
    <recommendedName>
        <fullName evidence="1">NmrA-like domain-containing protein</fullName>
    </recommendedName>
</protein>
<dbReference type="InterPro" id="IPR008030">
    <property type="entry name" value="NmrA-like"/>
</dbReference>
<name>A0A554VK45_9FLAO</name>
<dbReference type="Proteomes" id="UP000318833">
    <property type="component" value="Unassembled WGS sequence"/>
</dbReference>
<dbReference type="OrthoDB" id="2149806at2"/>
<feature type="domain" description="NmrA-like" evidence="1">
    <location>
        <begin position="10"/>
        <end position="269"/>
    </location>
</feature>
<comment type="caution">
    <text evidence="2">The sequence shown here is derived from an EMBL/GenBank/DDBJ whole genome shotgun (WGS) entry which is preliminary data.</text>
</comment>
<dbReference type="Gene3D" id="3.90.25.10">
    <property type="entry name" value="UDP-galactose 4-epimerase, domain 1"/>
    <property type="match status" value="1"/>
</dbReference>
<dbReference type="InterPro" id="IPR036291">
    <property type="entry name" value="NAD(P)-bd_dom_sf"/>
</dbReference>
<evidence type="ECO:0000259" key="1">
    <source>
        <dbReference type="Pfam" id="PF05368"/>
    </source>
</evidence>
<dbReference type="PANTHER" id="PTHR43162:SF1">
    <property type="entry name" value="PRESTALK A DIFFERENTIATION PROTEIN A"/>
    <property type="match status" value="1"/>
</dbReference>
<proteinExistence type="predicted"/>
<dbReference type="InterPro" id="IPR051604">
    <property type="entry name" value="Ergot_Alk_Oxidoreductase"/>
</dbReference>
<dbReference type="SUPFAM" id="SSF51735">
    <property type="entry name" value="NAD(P)-binding Rossmann-fold domains"/>
    <property type="match status" value="1"/>
</dbReference>
<accession>A0A554VK45</accession>
<sequence length="299" mass="32854">MINQNNKIMKIVIGAAAGNVGSRIAKKVASANHSVVLLGNKLDSLQNLNIPNSSSHEVDMSYIEQVVAHTKGADAFFWLVPPALGVSSLKEWYDDIISSGVAAIKEHNIPRVVALSSLGAGAADNLGTVTYVGNLERAFKEVASNVVFLRPGYFMENFLLQKNDILKNGYFSFPYATDHDIPFVSADDIGDIAAEYLMDTRWAGQWSRNIMGPSNITLKEAADIFSAELQQEIVYKQVTYNDVKNQFAQFGANDTVQKELVDLYMALGDPNGAYATPRTFEGNTPTTLEYVIRNKFISK</sequence>
<dbReference type="PANTHER" id="PTHR43162">
    <property type="match status" value="1"/>
</dbReference>
<dbReference type="Pfam" id="PF05368">
    <property type="entry name" value="NmrA"/>
    <property type="match status" value="1"/>
</dbReference>
<dbReference type="AlphaFoldDB" id="A0A554VK45"/>
<dbReference type="Gene3D" id="3.40.50.720">
    <property type="entry name" value="NAD(P)-binding Rossmann-like Domain"/>
    <property type="match status" value="1"/>
</dbReference>
<organism evidence="2 3">
    <name type="scientific">Aquimarina algiphila</name>
    <dbReference type="NCBI Taxonomy" id="2047982"/>
    <lineage>
        <taxon>Bacteria</taxon>
        <taxon>Pseudomonadati</taxon>
        <taxon>Bacteroidota</taxon>
        <taxon>Flavobacteriia</taxon>
        <taxon>Flavobacteriales</taxon>
        <taxon>Flavobacteriaceae</taxon>
        <taxon>Aquimarina</taxon>
    </lineage>
</organism>
<evidence type="ECO:0000313" key="2">
    <source>
        <dbReference type="EMBL" id="TSE08320.1"/>
    </source>
</evidence>
<gene>
    <name evidence="2" type="ORF">FOF46_13060</name>
</gene>
<dbReference type="EMBL" id="VLNR01000024">
    <property type="protein sequence ID" value="TSE08320.1"/>
    <property type="molecule type" value="Genomic_DNA"/>
</dbReference>